<sequence length="423" mass="48660">SSGDNDSEPPGSVGLFPAFDATFGAFGKEEVSSLKRYDRVNLSCFSRRDGSYDSKAAIDYLYNTRLSDGELILYRMPDNIVDGIKGIENMNNSCTIASLLFNMFGATSFFDELLLVGPETDKTDKDIRFHLIEIANDLRARDRRVAAEKLDNFRDLVMGKETKGRFLQPDEFLNALFEKLHIDRDNEITFLDMREKDTSPVEELIEEIVSNFSTVVRALNDVVNMQDFMEREDQIRNNYETTIASIDSLSNPEESEYFTTQYVKYLSLTEVLKDWKPECRNVNEFIMMVKEKCFILAKKKINSEENKVLFIQVPRQGYDAAKAYKEITPSLYISVERQRYKFQSVVVNEHDVHNASWVILPKDGVNESYYFNGGGVGTPRIEPKKEIYELLFGAKDIRDASSELQGSYKKLLQEGAFYIYIRE</sequence>
<gene>
    <name evidence="1" type="ORF">LCGC14_2220770</name>
</gene>
<dbReference type="EMBL" id="LAZR01029665">
    <property type="protein sequence ID" value="KKL58897.1"/>
    <property type="molecule type" value="Genomic_DNA"/>
</dbReference>
<proteinExistence type="predicted"/>
<dbReference type="InterPro" id="IPR038765">
    <property type="entry name" value="Papain-like_cys_pep_sf"/>
</dbReference>
<protein>
    <submittedName>
        <fullName evidence="1">Uncharacterized protein</fullName>
    </submittedName>
</protein>
<evidence type="ECO:0000313" key="1">
    <source>
        <dbReference type="EMBL" id="KKL58897.1"/>
    </source>
</evidence>
<feature type="non-terminal residue" evidence="1">
    <location>
        <position position="1"/>
    </location>
</feature>
<comment type="caution">
    <text evidence="1">The sequence shown here is derived from an EMBL/GenBank/DDBJ whole genome shotgun (WGS) entry which is preliminary data.</text>
</comment>
<name>A0A0F9G6M7_9ZZZZ</name>
<dbReference type="Gene3D" id="3.90.70.10">
    <property type="entry name" value="Cysteine proteinases"/>
    <property type="match status" value="1"/>
</dbReference>
<reference evidence="1" key="1">
    <citation type="journal article" date="2015" name="Nature">
        <title>Complex archaea that bridge the gap between prokaryotes and eukaryotes.</title>
        <authorList>
            <person name="Spang A."/>
            <person name="Saw J.H."/>
            <person name="Jorgensen S.L."/>
            <person name="Zaremba-Niedzwiedzka K."/>
            <person name="Martijn J."/>
            <person name="Lind A.E."/>
            <person name="van Eijk R."/>
            <person name="Schleper C."/>
            <person name="Guy L."/>
            <person name="Ettema T.J."/>
        </authorList>
    </citation>
    <scope>NUCLEOTIDE SEQUENCE</scope>
</reference>
<organism evidence="1">
    <name type="scientific">marine sediment metagenome</name>
    <dbReference type="NCBI Taxonomy" id="412755"/>
    <lineage>
        <taxon>unclassified sequences</taxon>
        <taxon>metagenomes</taxon>
        <taxon>ecological metagenomes</taxon>
    </lineage>
</organism>
<dbReference type="AlphaFoldDB" id="A0A0F9G6M7"/>
<accession>A0A0F9G6M7</accession>
<dbReference type="SUPFAM" id="SSF54001">
    <property type="entry name" value="Cysteine proteinases"/>
    <property type="match status" value="1"/>
</dbReference>